<dbReference type="EMBL" id="BMIF01000008">
    <property type="protein sequence ID" value="GGA72051.1"/>
    <property type="molecule type" value="Genomic_DNA"/>
</dbReference>
<dbReference type="GO" id="GO:0016614">
    <property type="term" value="F:oxidoreductase activity, acting on CH-OH group of donors"/>
    <property type="evidence" value="ECO:0007669"/>
    <property type="project" value="InterPro"/>
</dbReference>
<evidence type="ECO:0000256" key="3">
    <source>
        <dbReference type="ARBA" id="ARBA00022827"/>
    </source>
</evidence>
<feature type="domain" description="Glucose-methanol-choline oxidoreductase C-terminal" evidence="6">
    <location>
        <begin position="400"/>
        <end position="518"/>
    </location>
</feature>
<keyword evidence="8" id="KW-1185">Reference proteome</keyword>
<dbReference type="PANTHER" id="PTHR46056:SF12">
    <property type="entry name" value="LONG-CHAIN-ALCOHOL OXIDASE"/>
    <property type="match status" value="1"/>
</dbReference>
<reference evidence="7" key="1">
    <citation type="journal article" date="2014" name="Int. J. Syst. Evol. Microbiol.">
        <title>Complete genome sequence of Corynebacterium casei LMG S-19264T (=DSM 44701T), isolated from a smear-ripened cheese.</title>
        <authorList>
            <consortium name="US DOE Joint Genome Institute (JGI-PGF)"/>
            <person name="Walter F."/>
            <person name="Albersmeier A."/>
            <person name="Kalinowski J."/>
            <person name="Ruckert C."/>
        </authorList>
    </citation>
    <scope>NUCLEOTIDE SEQUENCE</scope>
    <source>
        <strain evidence="7">CGMCC 1.15320</strain>
    </source>
</reference>
<dbReference type="Pfam" id="PF00732">
    <property type="entry name" value="GMC_oxred_N"/>
    <property type="match status" value="1"/>
</dbReference>
<proteinExistence type="inferred from homology"/>
<dbReference type="SUPFAM" id="SSF51905">
    <property type="entry name" value="FAD/NAD(P)-binding domain"/>
    <property type="match status" value="1"/>
</dbReference>
<dbReference type="SUPFAM" id="SSF54373">
    <property type="entry name" value="FAD-linked reductases, C-terminal domain"/>
    <property type="match status" value="1"/>
</dbReference>
<reference evidence="7" key="2">
    <citation type="submission" date="2020-09" db="EMBL/GenBank/DDBJ databases">
        <authorList>
            <person name="Sun Q."/>
            <person name="Zhou Y."/>
        </authorList>
    </citation>
    <scope>NUCLEOTIDE SEQUENCE</scope>
    <source>
        <strain evidence="7">CGMCC 1.15320</strain>
    </source>
</reference>
<protein>
    <submittedName>
        <fullName evidence="7">Choline dehydrogenase</fullName>
    </submittedName>
</protein>
<dbReference type="Pfam" id="PF05199">
    <property type="entry name" value="GMC_oxred_C"/>
    <property type="match status" value="1"/>
</dbReference>
<dbReference type="InterPro" id="IPR036188">
    <property type="entry name" value="FAD/NAD-bd_sf"/>
</dbReference>
<organism evidence="7 8">
    <name type="scientific">Nitratireductor aestuarii</name>
    <dbReference type="NCBI Taxonomy" id="1735103"/>
    <lineage>
        <taxon>Bacteria</taxon>
        <taxon>Pseudomonadati</taxon>
        <taxon>Pseudomonadota</taxon>
        <taxon>Alphaproteobacteria</taxon>
        <taxon>Hyphomicrobiales</taxon>
        <taxon>Phyllobacteriaceae</taxon>
        <taxon>Nitratireductor</taxon>
    </lineage>
</organism>
<evidence type="ECO:0000259" key="6">
    <source>
        <dbReference type="Pfam" id="PF05199"/>
    </source>
</evidence>
<accession>A0A916RVL2</accession>
<dbReference type="AlphaFoldDB" id="A0A916RVL2"/>
<evidence type="ECO:0000313" key="7">
    <source>
        <dbReference type="EMBL" id="GGA72051.1"/>
    </source>
</evidence>
<gene>
    <name evidence="7" type="ORF">GCM10011385_27380</name>
</gene>
<dbReference type="InterPro" id="IPR000172">
    <property type="entry name" value="GMC_OxRdtase_N"/>
</dbReference>
<evidence type="ECO:0000259" key="5">
    <source>
        <dbReference type="Pfam" id="PF00732"/>
    </source>
</evidence>
<keyword evidence="4" id="KW-0560">Oxidoreductase</keyword>
<dbReference type="GO" id="GO:0050660">
    <property type="term" value="F:flavin adenine dinucleotide binding"/>
    <property type="evidence" value="ECO:0007669"/>
    <property type="project" value="InterPro"/>
</dbReference>
<evidence type="ECO:0000256" key="1">
    <source>
        <dbReference type="ARBA" id="ARBA00010790"/>
    </source>
</evidence>
<evidence type="ECO:0000313" key="8">
    <source>
        <dbReference type="Proteomes" id="UP000636264"/>
    </source>
</evidence>
<keyword evidence="3" id="KW-0274">FAD</keyword>
<sequence>MIMNETVDVLIIGGGASGAAVAWSLADTRMRIVCLEQGDWQEPSRYPSTGLDWENRQFGDYAISPNRRKGKADYPINDDESPIKVANFNGVGGGTILYAGHFPRMHPSDFRVRTLDGVADDWPIDYWKLEPFFAINDRMMGVASLAGDPAYPDKEAVMPPLPLGRTGERLGRAMNELGWHCWPSDSAITSQEYQGRAPCINLGHCGHGCAQGAKSSTDITYWQEAIRNRVELRTNCRVSRIETNEDRMATGAWYFNGDGEEVFQPAEIVIMACNGIGTPRILLNSASERFPSGLANSSGQVGRNLMFHPYGLARGTFDEKLDAYRGSRVFMWSMQFYETDPANDFKRGYCYQFTRGFSPAITAINGMGDGLLPWGEGHHAAYRDLFERQAGMVSVCEDLPEEINRVTLDPALKDANGIPAPKITYRLGENTLKMLDHSLARATDILTVAGAKDIVTRAPLPYAGWHLLGTARMGDDPRNSVVNSWGRSHDVKNLFIVDGSVFVTSGGVNPTSTIQAIALYIADQIKERLHDLFA</sequence>
<dbReference type="Gene3D" id="3.50.50.60">
    <property type="entry name" value="FAD/NAD(P)-binding domain"/>
    <property type="match status" value="2"/>
</dbReference>
<name>A0A916RVL2_9HYPH</name>
<keyword evidence="2" id="KW-0285">Flavoprotein</keyword>
<evidence type="ECO:0000256" key="2">
    <source>
        <dbReference type="ARBA" id="ARBA00022630"/>
    </source>
</evidence>
<evidence type="ECO:0000256" key="4">
    <source>
        <dbReference type="ARBA" id="ARBA00023002"/>
    </source>
</evidence>
<dbReference type="PANTHER" id="PTHR46056">
    <property type="entry name" value="LONG-CHAIN-ALCOHOL OXIDASE"/>
    <property type="match status" value="1"/>
</dbReference>
<comment type="similarity">
    <text evidence="1">Belongs to the GMC oxidoreductase family.</text>
</comment>
<feature type="domain" description="Glucose-methanol-choline oxidoreductase N-terminal" evidence="5">
    <location>
        <begin position="191"/>
        <end position="309"/>
    </location>
</feature>
<dbReference type="InterPro" id="IPR007867">
    <property type="entry name" value="GMC_OxRtase_C"/>
</dbReference>
<dbReference type="Proteomes" id="UP000636264">
    <property type="component" value="Unassembled WGS sequence"/>
</dbReference>
<comment type="caution">
    <text evidence="7">The sequence shown here is derived from an EMBL/GenBank/DDBJ whole genome shotgun (WGS) entry which is preliminary data.</text>
</comment>